<dbReference type="Pfam" id="PF00498">
    <property type="entry name" value="FHA"/>
    <property type="match status" value="1"/>
</dbReference>
<evidence type="ECO:0000313" key="4">
    <source>
        <dbReference type="EMBL" id="PWB96243.1"/>
    </source>
</evidence>
<reference evidence="5" key="1">
    <citation type="submission" date="2018-04" db="EMBL/GenBank/DDBJ databases">
        <authorList>
            <person name="Liu S."/>
            <person name="Wang Z."/>
            <person name="Li J."/>
        </authorList>
    </citation>
    <scope>NUCLEOTIDE SEQUENCE [LARGE SCALE GENOMIC DNA]</scope>
    <source>
        <strain evidence="5">S1194</strain>
    </source>
</reference>
<evidence type="ECO:0000313" key="5">
    <source>
        <dbReference type="Proteomes" id="UP000244978"/>
    </source>
</evidence>
<dbReference type="Proteomes" id="UP000244978">
    <property type="component" value="Unassembled WGS sequence"/>
</dbReference>
<dbReference type="InterPro" id="IPR000253">
    <property type="entry name" value="FHA_dom"/>
</dbReference>
<dbReference type="RefSeq" id="WP_108998449.1">
    <property type="nucleotide sequence ID" value="NZ_QEEX01000002.1"/>
</dbReference>
<protein>
    <submittedName>
        <fullName evidence="4">FHA domain-containing protein</fullName>
    </submittedName>
</protein>
<gene>
    <name evidence="4" type="ORF">DF220_12840</name>
</gene>
<feature type="domain" description="FHA" evidence="3">
    <location>
        <begin position="102"/>
        <end position="159"/>
    </location>
</feature>
<keyword evidence="1" id="KW-0597">Phosphoprotein</keyword>
<feature type="region of interest" description="Disordered" evidence="2">
    <location>
        <begin position="1"/>
        <end position="24"/>
    </location>
</feature>
<evidence type="ECO:0000259" key="3">
    <source>
        <dbReference type="Pfam" id="PF00498"/>
    </source>
</evidence>
<dbReference type="Gene3D" id="2.60.200.20">
    <property type="match status" value="1"/>
</dbReference>
<dbReference type="InterPro" id="IPR008984">
    <property type="entry name" value="SMAD_FHA_dom_sf"/>
</dbReference>
<dbReference type="EMBL" id="QEEX01000002">
    <property type="protein sequence ID" value="PWB96243.1"/>
    <property type="molecule type" value="Genomic_DNA"/>
</dbReference>
<comment type="caution">
    <text evidence="4">The sequence shown here is derived from an EMBL/GenBank/DDBJ whole genome shotgun (WGS) entry which is preliminary data.</text>
</comment>
<sequence length="185" mass="19999">MERDAEDTILRSPRPIAPLPELDDADTIIRERTASELIGPPPVAAPAPSFSPPVSAPSHYRFVVNTHEAIGLDRPARIGRKPVQPRILPEIRARLVRVPSPLNEVSSTHIEMRQNGTTVVVTDLMSTNGTTVIVPGSAPRRLRPGETFVISPGTVIDIGDGNRIELLPLQRPGVASATPDARLKQ</sequence>
<name>A0A2U1SXH7_9MICO</name>
<organism evidence="4 5">
    <name type="scientific">Homoserinimonas hongtaonis</name>
    <dbReference type="NCBI Taxonomy" id="2079791"/>
    <lineage>
        <taxon>Bacteria</taxon>
        <taxon>Bacillati</taxon>
        <taxon>Actinomycetota</taxon>
        <taxon>Actinomycetes</taxon>
        <taxon>Micrococcales</taxon>
        <taxon>Microbacteriaceae</taxon>
        <taxon>Homoserinimonas</taxon>
    </lineage>
</organism>
<proteinExistence type="predicted"/>
<accession>A0A2U1SXH7</accession>
<dbReference type="CDD" id="cd00060">
    <property type="entry name" value="FHA"/>
    <property type="match status" value="1"/>
</dbReference>
<dbReference type="AlphaFoldDB" id="A0A2U1SXH7"/>
<keyword evidence="5" id="KW-1185">Reference proteome</keyword>
<dbReference type="SUPFAM" id="SSF49879">
    <property type="entry name" value="SMAD/FHA domain"/>
    <property type="match status" value="1"/>
</dbReference>
<evidence type="ECO:0000256" key="2">
    <source>
        <dbReference type="SAM" id="MobiDB-lite"/>
    </source>
</evidence>
<evidence type="ECO:0000256" key="1">
    <source>
        <dbReference type="ARBA" id="ARBA00022553"/>
    </source>
</evidence>